<keyword evidence="1" id="KW-0175">Coiled coil</keyword>
<dbReference type="RefSeq" id="WP_200672977.1">
    <property type="nucleotide sequence ID" value="NZ_JAACYA010000001.1"/>
</dbReference>
<name>A0ABS1GF51_9AQUI</name>
<dbReference type="EMBL" id="JAACYA010000001">
    <property type="protein sequence ID" value="MBK3331559.1"/>
    <property type="molecule type" value="Genomic_DNA"/>
</dbReference>
<dbReference type="Proteomes" id="UP000772812">
    <property type="component" value="Unassembled WGS sequence"/>
</dbReference>
<proteinExistence type="predicted"/>
<reference evidence="2 3" key="1">
    <citation type="journal article" date="2021" name="Syst. Appl. Microbiol.">
        <title>Persephonella atlantica sp. nov.: How to adapt to physico-chemical gradients in high temperature hydrothermal habitats.</title>
        <authorList>
            <person name="Francois D.X."/>
            <person name="Godfroy A."/>
            <person name="Mathien C."/>
            <person name="Aube J."/>
            <person name="Cathalot C."/>
            <person name="Lesongeur F."/>
            <person name="L'Haridon S."/>
            <person name="Philippon X."/>
            <person name="Roussel E.G."/>
        </authorList>
    </citation>
    <scope>NUCLEOTIDE SEQUENCE [LARGE SCALE GENOMIC DNA]</scope>
    <source>
        <strain evidence="2 3">MO1340</strain>
    </source>
</reference>
<comment type="caution">
    <text evidence="2">The sequence shown here is derived from an EMBL/GenBank/DDBJ whole genome shotgun (WGS) entry which is preliminary data.</text>
</comment>
<accession>A0ABS1GF51</accession>
<gene>
    <name evidence="2" type="ORF">GWK41_00595</name>
</gene>
<evidence type="ECO:0000313" key="2">
    <source>
        <dbReference type="EMBL" id="MBK3331559.1"/>
    </source>
</evidence>
<protein>
    <submittedName>
        <fullName evidence="2">Uncharacterized protein</fullName>
    </submittedName>
</protein>
<evidence type="ECO:0000313" key="3">
    <source>
        <dbReference type="Proteomes" id="UP000772812"/>
    </source>
</evidence>
<feature type="coiled-coil region" evidence="1">
    <location>
        <begin position="15"/>
        <end position="42"/>
    </location>
</feature>
<sequence length="196" mass="22964">MIFLMFTAMFEHSFSLTLEERVQQLERKVQQLEKRIEALEGKKQISMPSSQITDVIVADKNQKLITYTVLSKKFNPLKLKESLWQRSDQIVLKMLFKNNTQKELSNISGKVMIFVDEKKAMEKKININKALNFFKGMTIKPGEEVKMRIEIDYDPANPLHRKVKELPLNKLTVKFYPLKIDFADGTVKYIKYRGSE</sequence>
<organism evidence="2 3">
    <name type="scientific">Persephonella atlantica</name>
    <dbReference type="NCBI Taxonomy" id="2699429"/>
    <lineage>
        <taxon>Bacteria</taxon>
        <taxon>Pseudomonadati</taxon>
        <taxon>Aquificota</taxon>
        <taxon>Aquificia</taxon>
        <taxon>Aquificales</taxon>
        <taxon>Hydrogenothermaceae</taxon>
        <taxon>Persephonella</taxon>
    </lineage>
</organism>
<dbReference type="Gene3D" id="1.20.1270.70">
    <property type="entry name" value="Designed single chain three-helix bundle"/>
    <property type="match status" value="1"/>
</dbReference>
<evidence type="ECO:0000256" key="1">
    <source>
        <dbReference type="SAM" id="Coils"/>
    </source>
</evidence>
<keyword evidence="3" id="KW-1185">Reference proteome</keyword>